<dbReference type="Pfam" id="PF00378">
    <property type="entry name" value="ECH_1"/>
    <property type="match status" value="1"/>
</dbReference>
<dbReference type="AlphaFoldDB" id="A0A9E7BZR4"/>
<dbReference type="GO" id="GO:0006635">
    <property type="term" value="P:fatty acid beta-oxidation"/>
    <property type="evidence" value="ECO:0007669"/>
    <property type="project" value="TreeGrafter"/>
</dbReference>
<proteinExistence type="inferred from homology"/>
<dbReference type="InterPro" id="IPR001753">
    <property type="entry name" value="Enoyl-CoA_hydra/iso"/>
</dbReference>
<evidence type="ECO:0000256" key="3">
    <source>
        <dbReference type="ARBA" id="ARBA00023239"/>
    </source>
</evidence>
<dbReference type="EC" id="4.2.1.17" evidence="2"/>
<dbReference type="KEGG" id="sbae:DSM104329_01226"/>
<dbReference type="SUPFAM" id="SSF52096">
    <property type="entry name" value="ClpP/crotonase"/>
    <property type="match status" value="1"/>
</dbReference>
<dbReference type="FunFam" id="3.90.226.10:FF:000009">
    <property type="entry name" value="Carnitinyl-CoA dehydratase"/>
    <property type="match status" value="1"/>
</dbReference>
<evidence type="ECO:0000313" key="7">
    <source>
        <dbReference type="Proteomes" id="UP001162834"/>
    </source>
</evidence>
<reference evidence="6" key="1">
    <citation type="journal article" date="2022" name="Int. J. Syst. Evol. Microbiol.">
        <title>Pseudomonas aegrilactucae sp. nov. and Pseudomonas morbosilactucae sp. nov., pathogens causing bacterial rot of lettuce in Japan.</title>
        <authorList>
            <person name="Sawada H."/>
            <person name="Fujikawa T."/>
            <person name="Satou M."/>
        </authorList>
    </citation>
    <scope>NUCLEOTIDE SEQUENCE</scope>
    <source>
        <strain evidence="6">0166_1</strain>
    </source>
</reference>
<dbReference type="InterPro" id="IPR029045">
    <property type="entry name" value="ClpP/crotonase-like_dom_sf"/>
</dbReference>
<evidence type="ECO:0000256" key="5">
    <source>
        <dbReference type="ARBA" id="ARBA00023717"/>
    </source>
</evidence>
<dbReference type="CDD" id="cd06558">
    <property type="entry name" value="crotonase-like"/>
    <property type="match status" value="1"/>
</dbReference>
<comment type="similarity">
    <text evidence="1">Belongs to the enoyl-CoA hydratase/isomerase family.</text>
</comment>
<dbReference type="GO" id="GO:0004300">
    <property type="term" value="F:enoyl-CoA hydratase activity"/>
    <property type="evidence" value="ECO:0007669"/>
    <property type="project" value="UniProtKB-EC"/>
</dbReference>
<accession>A0A9E7BZR4</accession>
<sequence length="256" mass="26581">MCVRSWTAGRVGHVEIARPERRNALEPETIRSLRAAVRALAHETEIRCLVLSGAGASFSAGGDIAALRRQSPSETLAHNRAVLEAAAELERLPIPSVAALHGHALGGGLELALGASLRIASDDARLGFPEVGLGLIPGGGGTSRLPHIAGRGGALLLLLTGEPVGAAEALRMGLVDQIVPAGELMPAAVRLAERIAANGPLAVRAIRDLVRAQDERLLAAAIADAERRLEDVLASDDLREGLAAFSERRAPAFTGC</sequence>
<evidence type="ECO:0000256" key="4">
    <source>
        <dbReference type="ARBA" id="ARBA00023709"/>
    </source>
</evidence>
<comment type="catalytic activity">
    <reaction evidence="5">
        <text>a 4-saturated-(3S)-3-hydroxyacyl-CoA = a (3E)-enoyl-CoA + H2O</text>
        <dbReference type="Rhea" id="RHEA:20724"/>
        <dbReference type="ChEBI" id="CHEBI:15377"/>
        <dbReference type="ChEBI" id="CHEBI:58521"/>
        <dbReference type="ChEBI" id="CHEBI:137480"/>
        <dbReference type="EC" id="4.2.1.17"/>
    </reaction>
</comment>
<evidence type="ECO:0000256" key="1">
    <source>
        <dbReference type="ARBA" id="ARBA00005254"/>
    </source>
</evidence>
<dbReference type="Gene3D" id="3.90.226.10">
    <property type="entry name" value="2-enoyl-CoA Hydratase, Chain A, domain 1"/>
    <property type="match status" value="1"/>
</dbReference>
<comment type="catalytic activity">
    <reaction evidence="4">
        <text>a (3S)-3-hydroxyacyl-CoA = a (2E)-enoyl-CoA + H2O</text>
        <dbReference type="Rhea" id="RHEA:16105"/>
        <dbReference type="ChEBI" id="CHEBI:15377"/>
        <dbReference type="ChEBI" id="CHEBI:57318"/>
        <dbReference type="ChEBI" id="CHEBI:58856"/>
        <dbReference type="EC" id="4.2.1.17"/>
    </reaction>
</comment>
<dbReference type="PANTHER" id="PTHR11941:SF54">
    <property type="entry name" value="ENOYL-COA HYDRATASE, MITOCHONDRIAL"/>
    <property type="match status" value="1"/>
</dbReference>
<keyword evidence="3 6" id="KW-0456">Lyase</keyword>
<dbReference type="PANTHER" id="PTHR11941">
    <property type="entry name" value="ENOYL-COA HYDRATASE-RELATED"/>
    <property type="match status" value="1"/>
</dbReference>
<keyword evidence="7" id="KW-1185">Reference proteome</keyword>
<dbReference type="Gene3D" id="1.10.12.10">
    <property type="entry name" value="Lyase 2-enoyl-coa Hydratase, Chain A, domain 2"/>
    <property type="match status" value="1"/>
</dbReference>
<protein>
    <recommendedName>
        <fullName evidence="2">enoyl-CoA hydratase</fullName>
        <ecNumber evidence="2">4.2.1.17</ecNumber>
    </recommendedName>
</protein>
<gene>
    <name evidence="6" type="primary">crt_1</name>
    <name evidence="6" type="ORF">DSM104329_01226</name>
</gene>
<name>A0A9E7BZR4_9ACTN</name>
<evidence type="ECO:0000313" key="6">
    <source>
        <dbReference type="EMBL" id="UGS34844.1"/>
    </source>
</evidence>
<dbReference type="Proteomes" id="UP001162834">
    <property type="component" value="Chromosome"/>
</dbReference>
<dbReference type="InterPro" id="IPR014748">
    <property type="entry name" value="Enoyl-CoA_hydra_C"/>
</dbReference>
<dbReference type="EMBL" id="CP087164">
    <property type="protein sequence ID" value="UGS34844.1"/>
    <property type="molecule type" value="Genomic_DNA"/>
</dbReference>
<evidence type="ECO:0000256" key="2">
    <source>
        <dbReference type="ARBA" id="ARBA00012076"/>
    </source>
</evidence>
<organism evidence="6 7">
    <name type="scientific">Capillimicrobium parvum</name>
    <dbReference type="NCBI Taxonomy" id="2884022"/>
    <lineage>
        <taxon>Bacteria</taxon>
        <taxon>Bacillati</taxon>
        <taxon>Actinomycetota</taxon>
        <taxon>Thermoleophilia</taxon>
        <taxon>Solirubrobacterales</taxon>
        <taxon>Capillimicrobiaceae</taxon>
        <taxon>Capillimicrobium</taxon>
    </lineage>
</organism>